<accession>A0ABR8GJT8</accession>
<keyword evidence="2" id="KW-0255">Endonuclease</keyword>
<comment type="caution">
    <text evidence="2">The sequence shown here is derived from an EMBL/GenBank/DDBJ whole genome shotgun (WGS) entry which is preliminary data.</text>
</comment>
<keyword evidence="3" id="KW-1185">Reference proteome</keyword>
<evidence type="ECO:0000256" key="1">
    <source>
        <dbReference type="SAM" id="Phobius"/>
    </source>
</evidence>
<dbReference type="EMBL" id="JACJTA010000003">
    <property type="protein sequence ID" value="MBD2603428.1"/>
    <property type="molecule type" value="Genomic_DNA"/>
</dbReference>
<name>A0ABR8GJT8_9CYAN</name>
<reference evidence="2 3" key="1">
    <citation type="journal article" date="2020" name="ISME J.">
        <title>Comparative genomics reveals insights into cyanobacterial evolution and habitat adaptation.</title>
        <authorList>
            <person name="Chen M.Y."/>
            <person name="Teng W.K."/>
            <person name="Zhao L."/>
            <person name="Hu C.X."/>
            <person name="Zhou Y.K."/>
            <person name="Han B.P."/>
            <person name="Song L.R."/>
            <person name="Shu W.S."/>
        </authorList>
    </citation>
    <scope>NUCLEOTIDE SEQUENCE [LARGE SCALE GENOMIC DNA]</scope>
    <source>
        <strain evidence="2 3">FACHB-248</strain>
    </source>
</reference>
<dbReference type="RefSeq" id="WP_038296244.1">
    <property type="nucleotide sequence ID" value="NZ_JACJTA010000003.1"/>
</dbReference>
<organism evidence="2 3">
    <name type="scientific">Scytonema hofmannii FACHB-248</name>
    <dbReference type="NCBI Taxonomy" id="1842502"/>
    <lineage>
        <taxon>Bacteria</taxon>
        <taxon>Bacillati</taxon>
        <taxon>Cyanobacteriota</taxon>
        <taxon>Cyanophyceae</taxon>
        <taxon>Nostocales</taxon>
        <taxon>Scytonemataceae</taxon>
        <taxon>Scytonema</taxon>
    </lineage>
</organism>
<dbReference type="GO" id="GO:0004519">
    <property type="term" value="F:endonuclease activity"/>
    <property type="evidence" value="ECO:0007669"/>
    <property type="project" value="UniProtKB-KW"/>
</dbReference>
<evidence type="ECO:0000313" key="3">
    <source>
        <dbReference type="Proteomes" id="UP000660380"/>
    </source>
</evidence>
<feature type="transmembrane region" description="Helical" evidence="1">
    <location>
        <begin position="253"/>
        <end position="271"/>
    </location>
</feature>
<keyword evidence="2" id="KW-0378">Hydrolase</keyword>
<keyword evidence="1" id="KW-0812">Transmembrane</keyword>
<gene>
    <name evidence="2" type="ORF">H6G81_02495</name>
</gene>
<protein>
    <submittedName>
        <fullName evidence="2">HNH endonuclease</fullName>
    </submittedName>
</protein>
<feature type="transmembrane region" description="Helical" evidence="1">
    <location>
        <begin position="277"/>
        <end position="300"/>
    </location>
</feature>
<keyword evidence="2" id="KW-0540">Nuclease</keyword>
<evidence type="ECO:0000313" key="2">
    <source>
        <dbReference type="EMBL" id="MBD2603428.1"/>
    </source>
</evidence>
<keyword evidence="1" id="KW-0472">Membrane</keyword>
<sequence>MDFIQQAKNLGETVKEKVQETTGQIRTAIDETNQVTAQFIVSSNAAIESSIKVSQEATELINKTVLGISTVGIAIANDLKNLPTTAIELAQEMPKIATRLRYRAGVRLGDVPRTDSDVMKLFAKIPLTSKLGRDPQTTIRQFLADKHGSHIIPRAGGGVNGADNIVWEIGVDNIRRGANTMTGGEQIYIRIYNAVDSILANSATIARMGLTTTGVAILTQVTITALSYSLDLYRGDITIEEYKKLIVDTATQAGITTPIVFLVLIAVMGLFPEFMVVLSAPIVVAGFNALFGISIAAPIIQSILRHVKAGGFGSEVAESYSEIQQIAL</sequence>
<dbReference type="Proteomes" id="UP000660380">
    <property type="component" value="Unassembled WGS sequence"/>
</dbReference>
<proteinExistence type="predicted"/>
<keyword evidence="1" id="KW-1133">Transmembrane helix</keyword>